<evidence type="ECO:0000313" key="2">
    <source>
        <dbReference type="Proteomes" id="UP000018720"/>
    </source>
</evidence>
<gene>
    <name evidence="1" type="ORF">LEP1GSC178_1179</name>
</gene>
<accession>A0ABN0H633</accession>
<proteinExistence type="predicted"/>
<sequence length="59" mass="7578">MQFEIPRYEAQVRNIDFRVYFYLKIQFRNEYSRNRIYRMTRLKYKEEIFELKPLLAYSV</sequence>
<comment type="caution">
    <text evidence="1">The sequence shown here is derived from an EMBL/GenBank/DDBJ whole genome shotgun (WGS) entry which is preliminary data.</text>
</comment>
<evidence type="ECO:0008006" key="3">
    <source>
        <dbReference type="Google" id="ProtNLM"/>
    </source>
</evidence>
<name>A0ABN0H633_9LEPT</name>
<evidence type="ECO:0000313" key="1">
    <source>
        <dbReference type="EMBL" id="EJZ41049.1"/>
    </source>
</evidence>
<keyword evidence="2" id="KW-1185">Reference proteome</keyword>
<organism evidence="1 2">
    <name type="scientific">Leptospira licerasiae str. MMD4847</name>
    <dbReference type="NCBI Taxonomy" id="1049971"/>
    <lineage>
        <taxon>Bacteria</taxon>
        <taxon>Pseudomonadati</taxon>
        <taxon>Spirochaetota</taxon>
        <taxon>Spirochaetia</taxon>
        <taxon>Leptospirales</taxon>
        <taxon>Leptospiraceae</taxon>
        <taxon>Leptospira</taxon>
    </lineage>
</organism>
<dbReference type="Proteomes" id="UP000018720">
    <property type="component" value="Unassembled WGS sequence"/>
</dbReference>
<protein>
    <recommendedName>
        <fullName evidence="3">DUF1564 family protein</fullName>
    </recommendedName>
</protein>
<reference evidence="1 2" key="1">
    <citation type="submission" date="2012-08" db="EMBL/GenBank/DDBJ databases">
        <authorList>
            <person name="Harkins D.M."/>
            <person name="Durkin A.S."/>
            <person name="Selengut J.D."/>
            <person name="Sanka R."/>
            <person name="DePew J."/>
            <person name="Purushe J."/>
            <person name="Matthias M.A."/>
            <person name="Vinetz J.M."/>
            <person name="Sutton G.G."/>
            <person name="Nelson W.C."/>
            <person name="Fouts D.E."/>
        </authorList>
    </citation>
    <scope>NUCLEOTIDE SEQUENCE [LARGE SCALE GENOMIC DNA]</scope>
    <source>
        <strain evidence="1 2">MMD4847</strain>
    </source>
</reference>
<dbReference type="EMBL" id="AHOM02000010">
    <property type="protein sequence ID" value="EJZ41049.1"/>
    <property type="molecule type" value="Genomic_DNA"/>
</dbReference>